<dbReference type="EMBL" id="GL985060">
    <property type="protein sequence ID" value="EGR50134.1"/>
    <property type="molecule type" value="Genomic_DNA"/>
</dbReference>
<dbReference type="PROSITE" id="PS50088">
    <property type="entry name" value="ANK_REPEAT"/>
    <property type="match status" value="1"/>
</dbReference>
<dbReference type="RefSeq" id="XP_006963664.1">
    <property type="nucleotide sequence ID" value="XM_006963602.1"/>
</dbReference>
<dbReference type="OrthoDB" id="341259at2759"/>
<dbReference type="eggNOG" id="KOG4177">
    <property type="taxonomic scope" value="Eukaryota"/>
</dbReference>
<dbReference type="PANTHER" id="PTHR24198">
    <property type="entry name" value="ANKYRIN REPEAT AND PROTEIN KINASE DOMAIN-CONTAINING PROTEIN"/>
    <property type="match status" value="1"/>
</dbReference>
<evidence type="ECO:0000256" key="2">
    <source>
        <dbReference type="ARBA" id="ARBA00023043"/>
    </source>
</evidence>
<dbReference type="InterPro" id="IPR002110">
    <property type="entry name" value="Ankyrin_rpt"/>
</dbReference>
<protein>
    <submittedName>
        <fullName evidence="5">Predicted protein</fullName>
    </submittedName>
</protein>
<dbReference type="Gene3D" id="1.25.40.20">
    <property type="entry name" value="Ankyrin repeat-containing domain"/>
    <property type="match status" value="3"/>
</dbReference>
<dbReference type="VEuPathDB" id="FungiDB:TRIREDRAFT_105385"/>
<evidence type="ECO:0000313" key="6">
    <source>
        <dbReference type="Proteomes" id="UP000008984"/>
    </source>
</evidence>
<feature type="compositionally biased region" description="Acidic residues" evidence="4">
    <location>
        <begin position="1678"/>
        <end position="1706"/>
    </location>
</feature>
<sequence length="1706" mass="189221">MAKLESVNQHAFDVFNLPELDIILVMEAWSEADGQDNRVAKEFETRSANKSRISQFFLRMDDTQGGVFTLEGVRTEANSLLHGILDLRKDDSEGFGGLILKQALALLPQTFEELNDLSRHVWATLFICPIHRWKDEATLKTALEQILTAQHGMDHAAALQHSPALVETVSATNIAFYDSKAMFKSRFISVVPTQGAFSNAILYRGMGSMCHPLEENIQASCPYREILDAVAGHSSIYRRSDREYPVTQSLDLHLVAAFRHAVPQYPTDIDLTGETGEEWATWMRSEGTSFRFPRGHPSAHDGTTKSAYCSIPKLSVGGGLGLSFNFSAREANYTSMNAFLWTWLSQLLSWSKSRWISYQGSGGITPNMFSQHFDVVGKMYDLGDDDLLRICLCTLKDNIQADRQHPTLLVLNNVDASSDWQMSVVKKLHDTFRGSHLRLKVLITSREIYTIEQSLGLIVHRMFRHPRKETASKPGKAQKLSMLQTRNKTALHIFRRHYPVVNRLRLTTTNVASLVQPPNPRELQESGVSTSSRLTQYYKPNHHLTKQLLDRSLSNPSSVERPLEDLALTIILRCMRPLKKAEFESLLNMAMDPSSTTPDKASKKVEELYGGRFVITQGRVLPAKDMVREARQPQEDSADDQWYREETESHSDLANWCLRYLQLPGNRDILVGIRESDRMPCANHGLLWYAVDHWAEHARRSEGFWNADQPAFQSLLEDHMAVLNLWTVAKVLRQPAIPCVTARPRTALSILAHHGLASAVDLVINLARGNDSFCDELADAFIAAASSGNRETIRVLTQQVELRRFDVDQAVLAAIESKDEEALVEVIDYSSRLGLEFGDTAAYLARAASLDNVVALQVLHEKILKHKPLDEHSKTSFPLSLACYTQKPEILLALLKNGLGPPPGDVKGWRQPMETVCCYGGSALVRPLLEHFESKHPGDTELMTSICREMLKKADDYGQCAVISSILDWASAHSLILLNQHILCLSDAFWSNMKNAKFLMSPFKQPKAFEEGDTLFKKAVFVFFAKAVFGIAQELLQPPMTMGEETFCSLLRTAILKCNEKLVCLICTVGSRSNIDMTHPAVRDTILTEGLIQTSIKSNFIAPLLELKLDPSLEVPSLGRSMLGYAAYHNQIGAVRALLAAGAKVNEGGDDWTPLHCAYDNTEITELLLASGADVNLRDVSNRSALYFASKWGHGGVASAILGKKPHRDTLEQALGVALENSRAHIAELLVKHDDDLTTESSDAEAWLAMAVSTSDAALVNLILDRCRSLDINQLSSDDWAEAPLHSISHSTEAVIVRTLAARGADVNILNWRKETPLWKAAAADNLSVAHCLVRRGAKVNGPANQPLALVEACGSATPDFVKFMLDEGADVNAACYANPGTALHAALLREQGESEAATSKAQILDVLLNTDGINVRIRSRLWGSVLSAAALKCQPSIVSRLLKMGVDANDVDHLGREPIHFALLQSVETAQLLLREEGVTLDGEDRLGRHALHFAVQSQRSDIVEFILRERPHLVNKPDIHGWTPLLWALRAPPTFCSSTTPDQLKQMLTLLLNSGASKFVKGDGADGEVWTPARLASYRGLSEDVLELVTPDEGELGQRQEFDRDIWTEACGRQGQFQATVYCHMCLAAGDGLGFECSEAGCVIATFYMCWKCGISKGVLHSGSTHVLYAIRYEPESDEEEEDDSDEEEDGETEGEQEDEIEEE</sequence>
<evidence type="ECO:0000313" key="5">
    <source>
        <dbReference type="EMBL" id="EGR50134.1"/>
    </source>
</evidence>
<keyword evidence="6" id="KW-1185">Reference proteome</keyword>
<dbReference type="HOGENOM" id="CLU_240734_0_0_1"/>
<dbReference type="SMART" id="SM00248">
    <property type="entry name" value="ANK"/>
    <property type="match status" value="12"/>
</dbReference>
<dbReference type="Pfam" id="PF12796">
    <property type="entry name" value="Ank_2"/>
    <property type="match status" value="2"/>
</dbReference>
<evidence type="ECO:0000256" key="1">
    <source>
        <dbReference type="ARBA" id="ARBA00022737"/>
    </source>
</evidence>
<keyword evidence="2 3" id="KW-0040">ANK repeat</keyword>
<name>G0RE95_HYPJQ</name>
<evidence type="ECO:0000256" key="3">
    <source>
        <dbReference type="PROSITE-ProRule" id="PRU00023"/>
    </source>
</evidence>
<evidence type="ECO:0000256" key="4">
    <source>
        <dbReference type="SAM" id="MobiDB-lite"/>
    </source>
</evidence>
<gene>
    <name evidence="5" type="ORF">TRIREDRAFT_105385</name>
</gene>
<reference evidence="5 6" key="1">
    <citation type="journal article" date="2008" name="Nat. Biotechnol.">
        <title>Genome sequencing and analysis of the biomass-degrading fungus Trichoderma reesei (syn. Hypocrea jecorina).</title>
        <authorList>
            <person name="Martinez D."/>
            <person name="Berka R.M."/>
            <person name="Henrissat B."/>
            <person name="Saloheimo M."/>
            <person name="Arvas M."/>
            <person name="Baker S.E."/>
            <person name="Chapman J."/>
            <person name="Chertkov O."/>
            <person name="Coutinho P.M."/>
            <person name="Cullen D."/>
            <person name="Danchin E.G."/>
            <person name="Grigoriev I.V."/>
            <person name="Harris P."/>
            <person name="Jackson M."/>
            <person name="Kubicek C.P."/>
            <person name="Han C.S."/>
            <person name="Ho I."/>
            <person name="Larrondo L.F."/>
            <person name="de Leon A.L."/>
            <person name="Magnuson J.K."/>
            <person name="Merino S."/>
            <person name="Misra M."/>
            <person name="Nelson B."/>
            <person name="Putnam N."/>
            <person name="Robbertse B."/>
            <person name="Salamov A.A."/>
            <person name="Schmoll M."/>
            <person name="Terry A."/>
            <person name="Thayer N."/>
            <person name="Westerholm-Parvinen A."/>
            <person name="Schoch C.L."/>
            <person name="Yao J."/>
            <person name="Barabote R."/>
            <person name="Nelson M.A."/>
            <person name="Detter C."/>
            <person name="Bruce D."/>
            <person name="Kuske C.R."/>
            <person name="Xie G."/>
            <person name="Richardson P."/>
            <person name="Rokhsar D.S."/>
            <person name="Lucas S.M."/>
            <person name="Rubin E.M."/>
            <person name="Dunn-Coleman N."/>
            <person name="Ward M."/>
            <person name="Brettin T.S."/>
        </authorList>
    </citation>
    <scope>NUCLEOTIDE SEQUENCE [LARGE SCALE GENOMIC DNA]</scope>
    <source>
        <strain evidence="5 6">QM6a</strain>
    </source>
</reference>
<organism evidence="6">
    <name type="scientific">Hypocrea jecorina (strain QM6a)</name>
    <name type="common">Trichoderma reesei</name>
    <dbReference type="NCBI Taxonomy" id="431241"/>
    <lineage>
        <taxon>Eukaryota</taxon>
        <taxon>Fungi</taxon>
        <taxon>Dikarya</taxon>
        <taxon>Ascomycota</taxon>
        <taxon>Pezizomycotina</taxon>
        <taxon>Sordariomycetes</taxon>
        <taxon>Hypocreomycetidae</taxon>
        <taxon>Hypocreales</taxon>
        <taxon>Hypocreaceae</taxon>
        <taxon>Trichoderma</taxon>
    </lineage>
</organism>
<accession>G0RE95</accession>
<dbReference type="Proteomes" id="UP000008984">
    <property type="component" value="Unassembled WGS sequence"/>
</dbReference>
<proteinExistence type="predicted"/>
<dbReference type="GeneID" id="18481025"/>
<feature type="repeat" description="ANK" evidence="3">
    <location>
        <begin position="1118"/>
        <end position="1150"/>
    </location>
</feature>
<dbReference type="InterPro" id="IPR036770">
    <property type="entry name" value="Ankyrin_rpt-contain_sf"/>
</dbReference>
<dbReference type="PANTHER" id="PTHR24198:SF165">
    <property type="entry name" value="ANKYRIN REPEAT-CONTAINING PROTEIN-RELATED"/>
    <property type="match status" value="1"/>
</dbReference>
<dbReference type="KEGG" id="tre:TRIREDRAFT_105385"/>
<feature type="region of interest" description="Disordered" evidence="4">
    <location>
        <begin position="1674"/>
        <end position="1706"/>
    </location>
</feature>
<dbReference type="SUPFAM" id="SSF48403">
    <property type="entry name" value="Ankyrin repeat"/>
    <property type="match status" value="2"/>
</dbReference>
<keyword evidence="1" id="KW-0677">Repeat</keyword>